<feature type="compositionally biased region" description="Basic and acidic residues" evidence="1">
    <location>
        <begin position="843"/>
        <end position="876"/>
    </location>
</feature>
<accession>A0A9P4V2M5</accession>
<evidence type="ECO:0000313" key="3">
    <source>
        <dbReference type="Proteomes" id="UP000799444"/>
    </source>
</evidence>
<dbReference type="SUPFAM" id="SSF51556">
    <property type="entry name" value="Metallo-dependent hydrolases"/>
    <property type="match status" value="1"/>
</dbReference>
<feature type="region of interest" description="Disordered" evidence="1">
    <location>
        <begin position="1042"/>
        <end position="1122"/>
    </location>
</feature>
<evidence type="ECO:0008006" key="4">
    <source>
        <dbReference type="Google" id="ProtNLM"/>
    </source>
</evidence>
<gene>
    <name evidence="2" type="ORF">EJ04DRAFT_577661</name>
</gene>
<reference evidence="2" key="1">
    <citation type="journal article" date="2020" name="Stud. Mycol.">
        <title>101 Dothideomycetes genomes: a test case for predicting lifestyles and emergence of pathogens.</title>
        <authorList>
            <person name="Haridas S."/>
            <person name="Albert R."/>
            <person name="Binder M."/>
            <person name="Bloem J."/>
            <person name="Labutti K."/>
            <person name="Salamov A."/>
            <person name="Andreopoulos B."/>
            <person name="Baker S."/>
            <person name="Barry K."/>
            <person name="Bills G."/>
            <person name="Bluhm B."/>
            <person name="Cannon C."/>
            <person name="Castanera R."/>
            <person name="Culley D."/>
            <person name="Daum C."/>
            <person name="Ezra D."/>
            <person name="Gonzalez J."/>
            <person name="Henrissat B."/>
            <person name="Kuo A."/>
            <person name="Liang C."/>
            <person name="Lipzen A."/>
            <person name="Lutzoni F."/>
            <person name="Magnuson J."/>
            <person name="Mondo S."/>
            <person name="Nolan M."/>
            <person name="Ohm R."/>
            <person name="Pangilinan J."/>
            <person name="Park H.-J."/>
            <person name="Ramirez L."/>
            <person name="Alfaro M."/>
            <person name="Sun H."/>
            <person name="Tritt A."/>
            <person name="Yoshinaga Y."/>
            <person name="Zwiers L.-H."/>
            <person name="Turgeon B."/>
            <person name="Goodwin S."/>
            <person name="Spatafora J."/>
            <person name="Crous P."/>
            <person name="Grigoriev I."/>
        </authorList>
    </citation>
    <scope>NUCLEOTIDE SEQUENCE</scope>
    <source>
        <strain evidence="2">CBS 125425</strain>
    </source>
</reference>
<dbReference type="OrthoDB" id="10266980at2759"/>
<feature type="region of interest" description="Disordered" evidence="1">
    <location>
        <begin position="635"/>
        <end position="657"/>
    </location>
</feature>
<feature type="region of interest" description="Disordered" evidence="1">
    <location>
        <begin position="674"/>
        <end position="700"/>
    </location>
</feature>
<sequence>MSALFSPDDDGYMAEETAKAQLADELAANTRHQRSRAPPQYSAEYPSGQLSRISGVRLPTKPPSTLWDISVQDGRISAVEEHEKRCEQNSPSVLHGAGRLLAPSLCHAHIHLDKCFLLQDPKYNDLQIVSGDFEEAMEMTGKAKSRFDEEDLLRRGRQLVEESIHHGVTVMRAFVEVDGCVQFKCLDAGLRLKEEFEDRCEIQICAFAQLPLFSGSDGGEEVRWLMTKAAARDGVDVLGSTPYVEQDENKMKTNIRWISAMSLASGKHLDLHLDYFLEEDKQPLVWTVLDTLKARNWEDQSSKQVTLGHCTRLTRFKDEDWQRLRHVIGSMHVSFVGLPTSDLFMMRTGEGLRGTLPVVDMIEKHSLEAAIAVNNVGNAFTPHGSSDPLAIAMLGVGLLHRLILSTPNIQHAPGVLGAIRHASEMDAIGSPAQVRDAVVEATAQPDQASPATIIEDNQASGAPPDTLRSASNAFLNAVKAHFGQQSKEYIICLNALGDWHTGKQRKSDTFDIIIHQLGNETNLRNKLAAVLFHQDARWDMNDFSGQVAGLTAPGYLQPQHHPQFTMPSLSDLWDNNINLQAPFQMSGPSITPGFGQSTSQVISPFSTVPTQQPAGQFSANDQRYYPHANIAHGQNSFIGDHSESYGSTPSSPATQWRGSYAGFDQLAMQSSQTGNYGYESDVSSPMQGAASLHQPALNDGWSTRVGVNCREYTPATEPAAQLESGAGDFEEQGPSVLGKPIARPIGLSSLESEMLPPRKRGQNLSRADTPSTVADEAEFTPNRTTTKTLAAGRLTKRAHAGTGSFIHAICGKGFSSRHGVKKHHWGSGREDPNTSRGCWFKSGKPDIAWDAHPTCQEDKPQDKSQRVVPKEPERSSKVNNEPYRAPVAPMLTSKRTLPNIPTLSGLPSRVVDSLRNTSPRPFGANNESSPQILAASQGKLDHLLTAVNLASKIDAPIAQGRNDSVVSYLDAQASAPEPGRAFGSAVDRHGLHMEDTQSLMTGNGAYGRMIPPPLFAFKETNDNEFNPAAEPESENGRVAADTGAGFTIHNPHMQSGDQEPTDHDSNVNTDPAARAHRPRTSGVSKREFKMLGLPDSPGPNPKRQKVEEDHDDDTDISLVETR</sequence>
<feature type="compositionally biased region" description="Polar residues" evidence="1">
    <location>
        <begin position="644"/>
        <end position="657"/>
    </location>
</feature>
<feature type="region of interest" description="Disordered" evidence="1">
    <location>
        <begin position="719"/>
        <end position="794"/>
    </location>
</feature>
<dbReference type="GO" id="GO:0016814">
    <property type="term" value="F:hydrolase activity, acting on carbon-nitrogen (but not peptide) bonds, in cyclic amidines"/>
    <property type="evidence" value="ECO:0007669"/>
    <property type="project" value="TreeGrafter"/>
</dbReference>
<dbReference type="Gene3D" id="3.20.20.140">
    <property type="entry name" value="Metal-dependent hydrolases"/>
    <property type="match status" value="1"/>
</dbReference>
<evidence type="ECO:0000256" key="1">
    <source>
        <dbReference type="SAM" id="MobiDB-lite"/>
    </source>
</evidence>
<name>A0A9P4V2M5_9PLEO</name>
<feature type="region of interest" description="Disordered" evidence="1">
    <location>
        <begin position="816"/>
        <end position="881"/>
    </location>
</feature>
<comment type="caution">
    <text evidence="2">The sequence shown here is derived from an EMBL/GenBank/DDBJ whole genome shotgun (WGS) entry which is preliminary data.</text>
</comment>
<protein>
    <recommendedName>
        <fullName evidence="4">Cytosine deaminase</fullName>
    </recommendedName>
</protein>
<keyword evidence="3" id="KW-1185">Reference proteome</keyword>
<feature type="compositionally biased region" description="Polar residues" evidence="1">
    <location>
        <begin position="674"/>
        <end position="686"/>
    </location>
</feature>
<dbReference type="EMBL" id="ML996161">
    <property type="protein sequence ID" value="KAF2733470.1"/>
    <property type="molecule type" value="Genomic_DNA"/>
</dbReference>
<dbReference type="InterPro" id="IPR032466">
    <property type="entry name" value="Metal_Hydrolase"/>
</dbReference>
<feature type="compositionally biased region" description="Polar residues" evidence="1">
    <location>
        <begin position="762"/>
        <end position="772"/>
    </location>
</feature>
<dbReference type="PANTHER" id="PTHR32027:SF0">
    <property type="entry name" value="CYTOSINE DEAMINASE"/>
    <property type="match status" value="1"/>
</dbReference>
<proteinExistence type="predicted"/>
<dbReference type="Proteomes" id="UP000799444">
    <property type="component" value="Unassembled WGS sequence"/>
</dbReference>
<organism evidence="2 3">
    <name type="scientific">Polyplosphaeria fusca</name>
    <dbReference type="NCBI Taxonomy" id="682080"/>
    <lineage>
        <taxon>Eukaryota</taxon>
        <taxon>Fungi</taxon>
        <taxon>Dikarya</taxon>
        <taxon>Ascomycota</taxon>
        <taxon>Pezizomycotina</taxon>
        <taxon>Dothideomycetes</taxon>
        <taxon>Pleosporomycetidae</taxon>
        <taxon>Pleosporales</taxon>
        <taxon>Tetraplosphaeriaceae</taxon>
        <taxon>Polyplosphaeria</taxon>
    </lineage>
</organism>
<dbReference type="InterPro" id="IPR052349">
    <property type="entry name" value="Metallo-hydrolase_Enzymes"/>
</dbReference>
<dbReference type="AlphaFoldDB" id="A0A9P4V2M5"/>
<evidence type="ECO:0000313" key="2">
    <source>
        <dbReference type="EMBL" id="KAF2733470.1"/>
    </source>
</evidence>
<dbReference type="PANTHER" id="PTHR32027">
    <property type="entry name" value="CYTOSINE DEAMINASE"/>
    <property type="match status" value="1"/>
</dbReference>